<dbReference type="PANTHER" id="PTHR15711">
    <property type="entry name" value="RAP GTPASE-ACTIVATING PROTEIN"/>
    <property type="match status" value="1"/>
</dbReference>
<comment type="caution">
    <text evidence="4">The sequence shown here is derived from an EMBL/GenBank/DDBJ whole genome shotgun (WGS) entry which is preliminary data.</text>
</comment>
<dbReference type="SUPFAM" id="SSF111347">
    <property type="entry name" value="Rap/Ran-GAP"/>
    <property type="match status" value="1"/>
</dbReference>
<feature type="domain" description="Rap-GAP" evidence="3">
    <location>
        <begin position="173"/>
        <end position="387"/>
    </location>
</feature>
<evidence type="ECO:0000259" key="3">
    <source>
        <dbReference type="PROSITE" id="PS50085"/>
    </source>
</evidence>
<feature type="region of interest" description="Disordered" evidence="2">
    <location>
        <begin position="1"/>
        <end position="35"/>
    </location>
</feature>
<organism evidence="4 5">
    <name type="scientific">Anaeramoeba flamelloides</name>
    <dbReference type="NCBI Taxonomy" id="1746091"/>
    <lineage>
        <taxon>Eukaryota</taxon>
        <taxon>Metamonada</taxon>
        <taxon>Anaeramoebidae</taxon>
        <taxon>Anaeramoeba</taxon>
    </lineage>
</organism>
<dbReference type="GO" id="GO:0051056">
    <property type="term" value="P:regulation of small GTPase mediated signal transduction"/>
    <property type="evidence" value="ECO:0007669"/>
    <property type="project" value="InterPro"/>
</dbReference>
<evidence type="ECO:0000313" key="5">
    <source>
        <dbReference type="Proteomes" id="UP001146793"/>
    </source>
</evidence>
<dbReference type="AlphaFoldDB" id="A0AAV7YJD4"/>
<accession>A0AAV7YJD4</accession>
<reference evidence="4" key="1">
    <citation type="submission" date="2022-08" db="EMBL/GenBank/DDBJ databases">
        <title>Novel sulphate-reducing endosymbionts in the free-living metamonad Anaeramoeba.</title>
        <authorList>
            <person name="Jerlstrom-Hultqvist J."/>
            <person name="Cepicka I."/>
            <person name="Gallot-Lavallee L."/>
            <person name="Salas-Leiva D."/>
            <person name="Curtis B.A."/>
            <person name="Zahonova K."/>
            <person name="Pipaliya S."/>
            <person name="Dacks J."/>
            <person name="Roger A.J."/>
        </authorList>
    </citation>
    <scope>NUCLEOTIDE SEQUENCE</scope>
    <source>
        <strain evidence="4">Busselton2</strain>
    </source>
</reference>
<gene>
    <name evidence="4" type="ORF">M0812_25311</name>
</gene>
<name>A0AAV7YJD4_9EUKA</name>
<dbReference type="Gene3D" id="3.40.50.11210">
    <property type="entry name" value="Rap/Ran-GAP"/>
    <property type="match status" value="1"/>
</dbReference>
<dbReference type="GO" id="GO:0005096">
    <property type="term" value="F:GTPase activator activity"/>
    <property type="evidence" value="ECO:0007669"/>
    <property type="project" value="UniProtKB-KW"/>
</dbReference>
<dbReference type="InterPro" id="IPR000331">
    <property type="entry name" value="Rap/Ran_GAP_dom"/>
</dbReference>
<proteinExistence type="predicted"/>
<evidence type="ECO:0000256" key="1">
    <source>
        <dbReference type="ARBA" id="ARBA00022468"/>
    </source>
</evidence>
<sequence>MSKKTKKESSKIYENELLNPQTTSESENELNKTSSSEELSLPFLLQESEEWVIEEFQNKEINLDQLHQTHIFKENFYDNESSYHLSIWDEKNEQYYLFSILDDEDENDEILLQKHDFNKSELFRIKKSDIKKSFCRKLFCMSYSDKALLAAHDELFKKVEISYDVNKEELDDILKMEEYFNKKHYKIGVLYAGEGQTTSKQYLSNTKSSQDFEEFLEILGDKIELYGWNKFKGGLDIKHHTCGDHSVYTEYKDFEIMFHISTWLPYNPRDPEQVLRKKHLGNDMVLIVFVDGNNKFDPSSFLSHQLHLIIAIKPVIQGQKKKYRVEISRRNIIEEFEPYLPSSPLFEPEELRDYLLTKSIKGERVISTSGKFLQRYLKMRKEVLKQIFTGEEDY</sequence>
<evidence type="ECO:0000256" key="2">
    <source>
        <dbReference type="SAM" id="MobiDB-lite"/>
    </source>
</evidence>
<dbReference type="InterPro" id="IPR035974">
    <property type="entry name" value="Rap/Ran-GAP_sf"/>
</dbReference>
<dbReference type="Proteomes" id="UP001146793">
    <property type="component" value="Unassembled WGS sequence"/>
</dbReference>
<dbReference type="Pfam" id="PF02145">
    <property type="entry name" value="Rap_GAP"/>
    <property type="match status" value="1"/>
</dbReference>
<keyword evidence="1" id="KW-0343">GTPase activation</keyword>
<dbReference type="PROSITE" id="PS50085">
    <property type="entry name" value="RAPGAP"/>
    <property type="match status" value="1"/>
</dbReference>
<protein>
    <submittedName>
        <fullName evidence="4">Rap gtpase-activating protein</fullName>
    </submittedName>
</protein>
<dbReference type="EMBL" id="JANTQA010000060">
    <property type="protein sequence ID" value="KAJ3427683.1"/>
    <property type="molecule type" value="Genomic_DNA"/>
</dbReference>
<evidence type="ECO:0000313" key="4">
    <source>
        <dbReference type="EMBL" id="KAJ3427683.1"/>
    </source>
</evidence>
<dbReference type="InterPro" id="IPR050989">
    <property type="entry name" value="Rap1_Ran_GAP"/>
</dbReference>